<proteinExistence type="predicted"/>
<dbReference type="AlphaFoldDB" id="A0A8T1WDE6"/>
<organism evidence="1 2">
    <name type="scientific">Phytophthora pseudosyringae</name>
    <dbReference type="NCBI Taxonomy" id="221518"/>
    <lineage>
        <taxon>Eukaryota</taxon>
        <taxon>Sar</taxon>
        <taxon>Stramenopiles</taxon>
        <taxon>Oomycota</taxon>
        <taxon>Peronosporomycetes</taxon>
        <taxon>Peronosporales</taxon>
        <taxon>Peronosporaceae</taxon>
        <taxon>Phytophthora</taxon>
    </lineage>
</organism>
<evidence type="ECO:0000313" key="2">
    <source>
        <dbReference type="Proteomes" id="UP000694044"/>
    </source>
</evidence>
<sequence length="99" mass="10818">MMCCHAKTPELNKDAVIHPLDPLTAKEVQSMKQVVDEAGDAGPSCRYSYVRVWKAGDDVPRENGALVLDKASNVACEMVVHIPAHQVIHTRQLNPVTDG</sequence>
<keyword evidence="2" id="KW-1185">Reference proteome</keyword>
<dbReference type="Proteomes" id="UP000694044">
    <property type="component" value="Unassembled WGS sequence"/>
</dbReference>
<accession>A0A8T1WDE6</accession>
<evidence type="ECO:0000313" key="1">
    <source>
        <dbReference type="EMBL" id="KAG7391235.1"/>
    </source>
</evidence>
<comment type="caution">
    <text evidence="1">The sequence shown here is derived from an EMBL/GenBank/DDBJ whole genome shotgun (WGS) entry which is preliminary data.</text>
</comment>
<name>A0A8T1WDE6_9STRA</name>
<dbReference type="EMBL" id="JAGDFM010000023">
    <property type="protein sequence ID" value="KAG7391235.1"/>
    <property type="molecule type" value="Genomic_DNA"/>
</dbReference>
<protein>
    <submittedName>
        <fullName evidence="1">Actin binding protein</fullName>
    </submittedName>
</protein>
<dbReference type="OrthoDB" id="5379943at2759"/>
<gene>
    <name evidence="1" type="primary">ABP1_4</name>
    <name evidence="1" type="ORF">PHYPSEUDO_005596</name>
</gene>
<reference evidence="1" key="1">
    <citation type="submission" date="2021-02" db="EMBL/GenBank/DDBJ databases">
        <authorList>
            <person name="Palmer J.M."/>
        </authorList>
    </citation>
    <scope>NUCLEOTIDE SEQUENCE</scope>
    <source>
        <strain evidence="1">SCRP734</strain>
    </source>
</reference>